<dbReference type="GeneID" id="80558847"/>
<dbReference type="Gene3D" id="3.30.710.10">
    <property type="entry name" value="Potassium Channel Kv1.1, Chain A"/>
    <property type="match status" value="1"/>
</dbReference>
<proteinExistence type="inferred from homology"/>
<dbReference type="SUPFAM" id="SSF54695">
    <property type="entry name" value="POZ domain"/>
    <property type="match status" value="1"/>
</dbReference>
<evidence type="ECO:0000256" key="1">
    <source>
        <dbReference type="ARBA" id="ARBA00006497"/>
    </source>
</evidence>
<dbReference type="InterPro" id="IPR000210">
    <property type="entry name" value="BTB/POZ_dom"/>
</dbReference>
<evidence type="ECO:0000313" key="4">
    <source>
        <dbReference type="Proteomes" id="UP001321479"/>
    </source>
</evidence>
<evidence type="ECO:0000259" key="2">
    <source>
        <dbReference type="PROSITE" id="PS50097"/>
    </source>
</evidence>
<sequence>MDSINDQDPIITIKTKGSDLQTKFSTIKDCQALLNLLNMDNKTIIIDKSYDEVDNLLNYLRGNYNEHFLARNAHNFRQLGIEIIKDDYVFINIGGKILYLCKTYLENKFGYFEKFFENYTKFHPDYSAIMIDRSPKLFERILNLIKIDNLGNNSTKYKNESEFYLFKSNKYFLDMTCDSFHEKERYNIREMKREIKSIHSSTCQYFHSYRYPKDVYLISDNLTPENIKTINIKCNCSDNFSVNCEVRIKACKFPGIYFVKPKRKHSKSEKNLGFTLTFPKELISTKILECYSDKGYDFIFADKKSIQETLDLTTIKNNYIEIHLKEIINKHNINTNNDFYAYNLNINTNIKKKYLSHVELINNNNIFCRTSIEKNYLSDENTNYKFENINKYCFGLNTKLKIYLFNTNHDDELILRLKCGELRKIKKSINLRYF</sequence>
<organism evidence="3 4">
    <name type="scientific">Cotonvirus japonicus</name>
    <dbReference type="NCBI Taxonomy" id="2811091"/>
    <lineage>
        <taxon>Viruses</taxon>
        <taxon>Varidnaviria</taxon>
        <taxon>Bamfordvirae</taxon>
        <taxon>Nucleocytoviricota</taxon>
        <taxon>Megaviricetes</taxon>
        <taxon>Imitervirales</taxon>
        <taxon>Mimiviridae</taxon>
        <taxon>Megamimivirinae</taxon>
        <taxon>Cotonvirus</taxon>
        <taxon>Cotonvirus japonicum</taxon>
    </lineage>
</organism>
<dbReference type="RefSeq" id="YP_010842250.1">
    <property type="nucleotide sequence ID" value="NC_079139.1"/>
</dbReference>
<name>A0ABM7NTY9_9VIRU</name>
<dbReference type="EMBL" id="AP024483">
    <property type="protein sequence ID" value="BCS83642.1"/>
    <property type="molecule type" value="Genomic_DNA"/>
</dbReference>
<feature type="domain" description="BTB" evidence="2">
    <location>
        <begin position="87"/>
        <end position="154"/>
    </location>
</feature>
<keyword evidence="4" id="KW-1185">Reference proteome</keyword>
<accession>A0ABM7NTY9</accession>
<dbReference type="InterPro" id="IPR003131">
    <property type="entry name" value="T1-type_BTB"/>
</dbReference>
<reference evidence="3 4" key="1">
    <citation type="submission" date="2021-02" db="EMBL/GenBank/DDBJ databases">
        <title>Cotonvirus japonicus, which uses Golgi apparatus of host cells for its virion factory, phylogenetically links tailed tupanvirus and icosahedral mimivirus.</title>
        <authorList>
            <person name="Takahashi H."/>
            <person name="Fukaya S."/>
            <person name="Song C."/>
            <person name="Murata K."/>
            <person name="Takemura M."/>
        </authorList>
    </citation>
    <scope>NUCLEOTIDE SEQUENCE [LARGE SCALE GENOMIC DNA]</scope>
</reference>
<dbReference type="Pfam" id="PF02214">
    <property type="entry name" value="BTB_2"/>
    <property type="match status" value="1"/>
</dbReference>
<dbReference type="Proteomes" id="UP001321479">
    <property type="component" value="Segment"/>
</dbReference>
<protein>
    <submittedName>
        <fullName evidence="3">BTB/POZ domain protein</fullName>
    </submittedName>
</protein>
<dbReference type="InterPro" id="IPR011333">
    <property type="entry name" value="SKP1/BTB/POZ_sf"/>
</dbReference>
<evidence type="ECO:0000313" key="3">
    <source>
        <dbReference type="EMBL" id="BCS83642.1"/>
    </source>
</evidence>
<comment type="similarity">
    <text evidence="1">Belongs to the mimivirus BTB/WD family.</text>
</comment>
<dbReference type="PROSITE" id="PS50097">
    <property type="entry name" value="BTB"/>
    <property type="match status" value="1"/>
</dbReference>